<accession>A0A6G1JVC7</accession>
<dbReference type="AlphaFoldDB" id="A0A6G1JVC7"/>
<dbReference type="OrthoDB" id="3626597at2759"/>
<dbReference type="PANTHER" id="PTHR11705">
    <property type="entry name" value="PROTEASE FAMILY M14 CARBOXYPEPTIDASE A,B"/>
    <property type="match status" value="1"/>
</dbReference>
<evidence type="ECO:0000313" key="17">
    <source>
        <dbReference type="EMBL" id="KAF2704566.1"/>
    </source>
</evidence>
<dbReference type="InterPro" id="IPR000834">
    <property type="entry name" value="Peptidase_M14"/>
</dbReference>
<sequence length="445" mass="49740">MRCVLIVSFLLSLAAGVVGGSLENVTYDWHKVVRIKTGRQLATIQAKLSTLTFEKWNHDIDRHMDIVLPPDQLSAFEGLGLDFHTMHHDLGRSIRTESTSGSPWKRQLDSSWFESYHPYTDHLMYLADLQKSFPRNSEIINSGKSWEGRDIKGIHVWGDGGQGKPAVLYHATVHAREWIAAPVVEYIATELISGYKRGDELLKGFLDKYDFYIIPVANPDGFIYSQKVDRMWRKNRQPGPNNSTCYGRDLNRNWAFGWNWNPKGASKDPCEETYRGEAPSDTPENQGLDALVHKLRDGAGIKLYVDWHSYGQLIASPYGYNETLYAPELGIWTKAASTMSAAIYDASPDRTTFTFGPSGATLYAQTGTSPDHVYAVGKAAFSYCIELRDTGDFGFILPPSQILNSAKEQWEGQKALITILDDVFFDGVGPAILGESELTRVPGAQ</sequence>
<keyword evidence="7" id="KW-0479">Metal-binding</keyword>
<dbReference type="PROSITE" id="PS00132">
    <property type="entry name" value="CARBOXYPEPT_ZN_1"/>
    <property type="match status" value="1"/>
</dbReference>
<evidence type="ECO:0000256" key="3">
    <source>
        <dbReference type="ARBA" id="ARBA00004613"/>
    </source>
</evidence>
<organism evidence="17 18">
    <name type="scientific">Pleomassaria siparia CBS 279.74</name>
    <dbReference type="NCBI Taxonomy" id="1314801"/>
    <lineage>
        <taxon>Eukaryota</taxon>
        <taxon>Fungi</taxon>
        <taxon>Dikarya</taxon>
        <taxon>Ascomycota</taxon>
        <taxon>Pezizomycotina</taxon>
        <taxon>Dothideomycetes</taxon>
        <taxon>Pleosporomycetidae</taxon>
        <taxon>Pleosporales</taxon>
        <taxon>Pleomassariaceae</taxon>
        <taxon>Pleomassaria</taxon>
    </lineage>
</organism>
<dbReference type="PRINTS" id="PR00765">
    <property type="entry name" value="CRBOXYPTASEA"/>
</dbReference>
<evidence type="ECO:0000256" key="1">
    <source>
        <dbReference type="ARBA" id="ARBA00001947"/>
    </source>
</evidence>
<feature type="active site" description="Proton donor/acceptor" evidence="14">
    <location>
        <position position="386"/>
    </location>
</feature>
<reference evidence="17" key="1">
    <citation type="journal article" date="2020" name="Stud. Mycol.">
        <title>101 Dothideomycetes genomes: a test case for predicting lifestyles and emergence of pathogens.</title>
        <authorList>
            <person name="Haridas S."/>
            <person name="Albert R."/>
            <person name="Binder M."/>
            <person name="Bloem J."/>
            <person name="Labutti K."/>
            <person name="Salamov A."/>
            <person name="Andreopoulos B."/>
            <person name="Baker S."/>
            <person name="Barry K."/>
            <person name="Bills G."/>
            <person name="Bluhm B."/>
            <person name="Cannon C."/>
            <person name="Castanera R."/>
            <person name="Culley D."/>
            <person name="Daum C."/>
            <person name="Ezra D."/>
            <person name="Gonzalez J."/>
            <person name="Henrissat B."/>
            <person name="Kuo A."/>
            <person name="Liang C."/>
            <person name="Lipzen A."/>
            <person name="Lutzoni F."/>
            <person name="Magnuson J."/>
            <person name="Mondo S."/>
            <person name="Nolan M."/>
            <person name="Ohm R."/>
            <person name="Pangilinan J."/>
            <person name="Park H.-J."/>
            <person name="Ramirez L."/>
            <person name="Alfaro M."/>
            <person name="Sun H."/>
            <person name="Tritt A."/>
            <person name="Yoshinaga Y."/>
            <person name="Zwiers L.-H."/>
            <person name="Turgeon B."/>
            <person name="Goodwin S."/>
            <person name="Spatafora J."/>
            <person name="Crous P."/>
            <person name="Grigoriev I."/>
        </authorList>
    </citation>
    <scope>NUCLEOTIDE SEQUENCE</scope>
    <source>
        <strain evidence="17">CBS 279.74</strain>
    </source>
</reference>
<dbReference type="InterPro" id="IPR057246">
    <property type="entry name" value="CARBOXYPEPT_ZN_1"/>
</dbReference>
<name>A0A6G1JVC7_9PLEO</name>
<keyword evidence="13" id="KW-0865">Zymogen</keyword>
<evidence type="ECO:0000313" key="18">
    <source>
        <dbReference type="Proteomes" id="UP000799428"/>
    </source>
</evidence>
<gene>
    <name evidence="17" type="ORF">K504DRAFT_472326</name>
</gene>
<keyword evidence="18" id="KW-1185">Reference proteome</keyword>
<feature type="signal peptide" evidence="15">
    <location>
        <begin position="1"/>
        <end position="19"/>
    </location>
</feature>
<evidence type="ECO:0000256" key="2">
    <source>
        <dbReference type="ARBA" id="ARBA00003091"/>
    </source>
</evidence>
<comment type="similarity">
    <text evidence="4 14">Belongs to the peptidase M14 family.</text>
</comment>
<keyword evidence="9" id="KW-0378">Hydrolase</keyword>
<evidence type="ECO:0000256" key="14">
    <source>
        <dbReference type="PROSITE-ProRule" id="PRU01379"/>
    </source>
</evidence>
<keyword evidence="10" id="KW-0862">Zinc</keyword>
<dbReference type="SUPFAM" id="SSF54897">
    <property type="entry name" value="Protease propeptides/inhibitors"/>
    <property type="match status" value="1"/>
</dbReference>
<dbReference type="GO" id="GO:0004181">
    <property type="term" value="F:metallocarboxypeptidase activity"/>
    <property type="evidence" value="ECO:0007669"/>
    <property type="project" value="InterPro"/>
</dbReference>
<dbReference type="SMART" id="SM00631">
    <property type="entry name" value="Zn_pept"/>
    <property type="match status" value="1"/>
</dbReference>
<keyword evidence="5" id="KW-0964">Secreted</keyword>
<comment type="cofactor">
    <cofactor evidence="1">
        <name>Zn(2+)</name>
        <dbReference type="ChEBI" id="CHEBI:29105"/>
    </cofactor>
</comment>
<comment type="function">
    <text evidence="2">Extracellular metalloprotease that contributes to pathogenicity.</text>
</comment>
<keyword evidence="17" id="KW-0121">Carboxypeptidase</keyword>
<evidence type="ECO:0000259" key="16">
    <source>
        <dbReference type="PROSITE" id="PS52035"/>
    </source>
</evidence>
<evidence type="ECO:0000256" key="15">
    <source>
        <dbReference type="SAM" id="SignalP"/>
    </source>
</evidence>
<evidence type="ECO:0000256" key="5">
    <source>
        <dbReference type="ARBA" id="ARBA00022525"/>
    </source>
</evidence>
<keyword evidence="8 15" id="KW-0732">Signal</keyword>
<keyword evidence="12" id="KW-0482">Metalloprotease</keyword>
<dbReference type="FunFam" id="3.40.630.10:FF:000165">
    <property type="entry name" value="Glucan 1,4-alpha-glucosidase, putative"/>
    <property type="match status" value="1"/>
</dbReference>
<evidence type="ECO:0000256" key="4">
    <source>
        <dbReference type="ARBA" id="ARBA00005988"/>
    </source>
</evidence>
<evidence type="ECO:0000256" key="11">
    <source>
        <dbReference type="ARBA" id="ARBA00023026"/>
    </source>
</evidence>
<feature type="domain" description="Peptidase M14" evidence="16">
    <location>
        <begin position="115"/>
        <end position="420"/>
    </location>
</feature>
<feature type="chain" id="PRO_5026119961" evidence="15">
    <location>
        <begin position="20"/>
        <end position="445"/>
    </location>
</feature>
<dbReference type="PANTHER" id="PTHR11705:SF143">
    <property type="entry name" value="SLL0236 PROTEIN"/>
    <property type="match status" value="1"/>
</dbReference>
<evidence type="ECO:0000256" key="10">
    <source>
        <dbReference type="ARBA" id="ARBA00022833"/>
    </source>
</evidence>
<dbReference type="GO" id="GO:0006508">
    <property type="term" value="P:proteolysis"/>
    <property type="evidence" value="ECO:0007669"/>
    <property type="project" value="UniProtKB-KW"/>
</dbReference>
<dbReference type="Gene3D" id="3.40.630.10">
    <property type="entry name" value="Zn peptidases"/>
    <property type="match status" value="1"/>
</dbReference>
<evidence type="ECO:0000256" key="13">
    <source>
        <dbReference type="ARBA" id="ARBA00023145"/>
    </source>
</evidence>
<dbReference type="GO" id="GO:0005576">
    <property type="term" value="C:extracellular region"/>
    <property type="evidence" value="ECO:0007669"/>
    <property type="project" value="UniProtKB-SubCell"/>
</dbReference>
<comment type="subcellular location">
    <subcellularLocation>
        <location evidence="3">Secreted</location>
    </subcellularLocation>
</comment>
<keyword evidence="11" id="KW-0843">Virulence</keyword>
<protein>
    <submittedName>
        <fullName evidence="17">Zinc carboxypeptidase</fullName>
    </submittedName>
</protein>
<keyword evidence="6" id="KW-0645">Protease</keyword>
<evidence type="ECO:0000256" key="9">
    <source>
        <dbReference type="ARBA" id="ARBA00022801"/>
    </source>
</evidence>
<dbReference type="Pfam" id="PF00246">
    <property type="entry name" value="Peptidase_M14"/>
    <property type="match status" value="1"/>
</dbReference>
<evidence type="ECO:0000256" key="6">
    <source>
        <dbReference type="ARBA" id="ARBA00022670"/>
    </source>
</evidence>
<dbReference type="PROSITE" id="PS52035">
    <property type="entry name" value="PEPTIDASE_M14"/>
    <property type="match status" value="1"/>
</dbReference>
<evidence type="ECO:0000256" key="8">
    <source>
        <dbReference type="ARBA" id="ARBA00022729"/>
    </source>
</evidence>
<dbReference type="GO" id="GO:0008270">
    <property type="term" value="F:zinc ion binding"/>
    <property type="evidence" value="ECO:0007669"/>
    <property type="project" value="InterPro"/>
</dbReference>
<dbReference type="SUPFAM" id="SSF53187">
    <property type="entry name" value="Zn-dependent exopeptidases"/>
    <property type="match status" value="1"/>
</dbReference>
<proteinExistence type="inferred from homology"/>
<dbReference type="CDD" id="cd03860">
    <property type="entry name" value="M14_CP_A-B_like"/>
    <property type="match status" value="1"/>
</dbReference>
<dbReference type="EMBL" id="MU005782">
    <property type="protein sequence ID" value="KAF2704566.1"/>
    <property type="molecule type" value="Genomic_DNA"/>
</dbReference>
<evidence type="ECO:0000256" key="12">
    <source>
        <dbReference type="ARBA" id="ARBA00023049"/>
    </source>
</evidence>
<dbReference type="Proteomes" id="UP000799428">
    <property type="component" value="Unassembled WGS sequence"/>
</dbReference>
<evidence type="ECO:0000256" key="7">
    <source>
        <dbReference type="ARBA" id="ARBA00022723"/>
    </source>
</evidence>